<evidence type="ECO:0008006" key="10">
    <source>
        <dbReference type="Google" id="ProtNLM"/>
    </source>
</evidence>
<gene>
    <name evidence="8" type="ORF">HMPREF1535_00899</name>
</gene>
<dbReference type="GO" id="GO:0009279">
    <property type="term" value="C:cell outer membrane"/>
    <property type="evidence" value="ECO:0007669"/>
    <property type="project" value="UniProtKB-SubCell"/>
</dbReference>
<evidence type="ECO:0000259" key="7">
    <source>
        <dbReference type="Pfam" id="PF14322"/>
    </source>
</evidence>
<evidence type="ECO:0000256" key="3">
    <source>
        <dbReference type="ARBA" id="ARBA00022729"/>
    </source>
</evidence>
<keyword evidence="3" id="KW-0732">Signal</keyword>
<evidence type="ECO:0000256" key="4">
    <source>
        <dbReference type="ARBA" id="ARBA00023136"/>
    </source>
</evidence>
<comment type="subcellular location">
    <subcellularLocation>
        <location evidence="1">Cell outer membrane</location>
    </subcellularLocation>
</comment>
<dbReference type="InterPro" id="IPR033985">
    <property type="entry name" value="SusD-like_N"/>
</dbReference>
<dbReference type="PROSITE" id="PS51257">
    <property type="entry name" value="PROKAR_LIPOPROTEIN"/>
    <property type="match status" value="1"/>
</dbReference>
<feature type="domain" description="SusD-like N-terminal" evidence="7">
    <location>
        <begin position="78"/>
        <end position="209"/>
    </location>
</feature>
<evidence type="ECO:0000256" key="5">
    <source>
        <dbReference type="ARBA" id="ARBA00023237"/>
    </source>
</evidence>
<name>A0A0F5JM31_9BACT</name>
<sequence>MKKLIIYFLLCNFLLSCQDINQLPKENLSDPLYWKSQNDFKTASNYLYSVALEGYSTSYTLDYNSDIAYALSSNGESNGSWIAPDNDPEWDDAYKHIRNSNIIIEKYASYQGDKNEIQVYEAEARFFRAYQYWKLVKRFGDVPLITTVLDVDSKELMGHRNDRKEVEDFILKELQDISSFLPKQNELTDTDKGRITSGAALALKARVALFTGTWAKYHNHRNDVSQLLEQAISTANNVIDSQQYSLFEGKGNDSYRYLFIEAGDDSAEDILSNRYYKNIRTHNASSQFAWGWCGTPTRKMADMYLCKDGLPVNMSTEFKGYETIGSEFENRDPRMIQTFLIPGTIYSDFEQGKSSTACPPKFSDRPETRTGYKLWKFIGEEKGQDTQAEYDYHVIRYAEVLLILAEATFEKDGAVSDEILDKTINVIRNRSGVKMPPLTNKFVSDHQLDMLTEIRRERTVELAFEGFRRDDLRRWKTAETELKQAIKGIKYKGTEYESLGVLNSGNPGLVDENGFLIVEPAGDRQFITNKHYLYSVPLIQLHLTPNLAPNNPGW</sequence>
<evidence type="ECO:0000313" key="9">
    <source>
        <dbReference type="Proteomes" id="UP000033047"/>
    </source>
</evidence>
<evidence type="ECO:0000256" key="1">
    <source>
        <dbReference type="ARBA" id="ARBA00004442"/>
    </source>
</evidence>
<dbReference type="HOGENOM" id="CLU_015553_0_1_10"/>
<evidence type="ECO:0000256" key="2">
    <source>
        <dbReference type="ARBA" id="ARBA00006275"/>
    </source>
</evidence>
<comment type="similarity">
    <text evidence="2">Belongs to the SusD family.</text>
</comment>
<keyword evidence="5" id="KW-0998">Cell outer membrane</keyword>
<dbReference type="Pfam" id="PF14322">
    <property type="entry name" value="SusD-like_3"/>
    <property type="match status" value="1"/>
</dbReference>
<proteinExistence type="inferred from homology"/>
<evidence type="ECO:0000313" key="8">
    <source>
        <dbReference type="EMBL" id="KKB58764.1"/>
    </source>
</evidence>
<dbReference type="Proteomes" id="UP000033047">
    <property type="component" value="Unassembled WGS sequence"/>
</dbReference>
<dbReference type="AlphaFoldDB" id="A0A0F5JM31"/>
<dbReference type="STRING" id="927665.HMPREF1535_00899"/>
<keyword evidence="4" id="KW-0472">Membrane</keyword>
<dbReference type="Pfam" id="PF07980">
    <property type="entry name" value="SusD_RagB"/>
    <property type="match status" value="1"/>
</dbReference>
<dbReference type="InterPro" id="IPR012944">
    <property type="entry name" value="SusD_RagB_dom"/>
</dbReference>
<dbReference type="Gene3D" id="1.25.40.390">
    <property type="match status" value="1"/>
</dbReference>
<evidence type="ECO:0000259" key="6">
    <source>
        <dbReference type="Pfam" id="PF07980"/>
    </source>
</evidence>
<protein>
    <recommendedName>
        <fullName evidence="10">RagB/SusD domain-containing protein</fullName>
    </recommendedName>
</protein>
<dbReference type="InterPro" id="IPR011990">
    <property type="entry name" value="TPR-like_helical_dom_sf"/>
</dbReference>
<dbReference type="RefSeq" id="WP_046145399.1">
    <property type="nucleotide sequence ID" value="NZ_KQ033912.1"/>
</dbReference>
<dbReference type="SUPFAM" id="SSF48452">
    <property type="entry name" value="TPR-like"/>
    <property type="match status" value="1"/>
</dbReference>
<comment type="caution">
    <text evidence="8">The sequence shown here is derived from an EMBL/GenBank/DDBJ whole genome shotgun (WGS) entry which is preliminary data.</text>
</comment>
<dbReference type="EMBL" id="AQHV01000005">
    <property type="protein sequence ID" value="KKB58764.1"/>
    <property type="molecule type" value="Genomic_DNA"/>
</dbReference>
<organism evidence="8 9">
    <name type="scientific">Parabacteroides goldsteinii DSM 19448 = WAL 12034</name>
    <dbReference type="NCBI Taxonomy" id="927665"/>
    <lineage>
        <taxon>Bacteria</taxon>
        <taxon>Pseudomonadati</taxon>
        <taxon>Bacteroidota</taxon>
        <taxon>Bacteroidia</taxon>
        <taxon>Bacteroidales</taxon>
        <taxon>Tannerellaceae</taxon>
        <taxon>Parabacteroides</taxon>
    </lineage>
</organism>
<dbReference type="PATRIC" id="fig|927665.4.peg.918"/>
<accession>A0A0F5JM31</accession>
<feature type="domain" description="RagB/SusD" evidence="6">
    <location>
        <begin position="273"/>
        <end position="554"/>
    </location>
</feature>
<reference evidence="8 9" key="1">
    <citation type="submission" date="2013-04" db="EMBL/GenBank/DDBJ databases">
        <title>The Genome Sequence of Parabacteroides goldsteinii DSM 19448.</title>
        <authorList>
            <consortium name="The Broad Institute Genomics Platform"/>
            <person name="Earl A."/>
            <person name="Ward D."/>
            <person name="Feldgarden M."/>
            <person name="Gevers D."/>
            <person name="Martens E."/>
            <person name="Sakamoto M."/>
            <person name="Benno Y."/>
            <person name="Song Y."/>
            <person name="Liu C."/>
            <person name="Lee J."/>
            <person name="Bolanos M."/>
            <person name="Vaisanen M.L."/>
            <person name="Finegold S.M."/>
            <person name="Walker B."/>
            <person name="Young S."/>
            <person name="Zeng Q."/>
            <person name="Gargeya S."/>
            <person name="Fitzgerald M."/>
            <person name="Haas B."/>
            <person name="Abouelleil A."/>
            <person name="Allen A.W."/>
            <person name="Alvarado L."/>
            <person name="Arachchi H.M."/>
            <person name="Berlin A.M."/>
            <person name="Chapman S.B."/>
            <person name="Gainer-Dewar J."/>
            <person name="Goldberg J."/>
            <person name="Griggs A."/>
            <person name="Gujja S."/>
            <person name="Hansen M."/>
            <person name="Howarth C."/>
            <person name="Imamovic A."/>
            <person name="Ireland A."/>
            <person name="Larimer J."/>
            <person name="McCowan C."/>
            <person name="Murphy C."/>
            <person name="Pearson M."/>
            <person name="Poon T.W."/>
            <person name="Priest M."/>
            <person name="Roberts A."/>
            <person name="Saif S."/>
            <person name="Shea T."/>
            <person name="Sisk P."/>
            <person name="Sykes S."/>
            <person name="Wortman J."/>
            <person name="Nusbaum C."/>
            <person name="Birren B."/>
        </authorList>
    </citation>
    <scope>NUCLEOTIDE SEQUENCE [LARGE SCALE GENOMIC DNA]</scope>
    <source>
        <strain evidence="8 9">DSM 19448</strain>
    </source>
</reference>